<dbReference type="Proteomes" id="UP000652761">
    <property type="component" value="Unassembled WGS sequence"/>
</dbReference>
<organism evidence="3 4">
    <name type="scientific">Colocasia esculenta</name>
    <name type="common">Wild taro</name>
    <name type="synonym">Arum esculentum</name>
    <dbReference type="NCBI Taxonomy" id="4460"/>
    <lineage>
        <taxon>Eukaryota</taxon>
        <taxon>Viridiplantae</taxon>
        <taxon>Streptophyta</taxon>
        <taxon>Embryophyta</taxon>
        <taxon>Tracheophyta</taxon>
        <taxon>Spermatophyta</taxon>
        <taxon>Magnoliopsida</taxon>
        <taxon>Liliopsida</taxon>
        <taxon>Araceae</taxon>
        <taxon>Aroideae</taxon>
        <taxon>Colocasieae</taxon>
        <taxon>Colocasia</taxon>
    </lineage>
</organism>
<accession>A0A843U1J9</accession>
<proteinExistence type="predicted"/>
<feature type="chain" id="PRO_5032830035" evidence="2">
    <location>
        <begin position="25"/>
        <end position="226"/>
    </location>
</feature>
<gene>
    <name evidence="3" type="ORF">Taro_011485</name>
</gene>
<name>A0A843U1J9_COLES</name>
<sequence length="226" mass="23785">MGPKSFPGNILCLYLVLLPDPTSPTGSPNRLPAGLKRLEAGRKRQGCSQGQPIKRFPGELSFTIGEATGGGASSVQGEDGTVTEMGEDWFPPPVPYVGVVDSDSLSLVVIQDDSLATVDVVGVRTNVEAPPESSGDTIEAEGTPRSPSCCGGGVRASTLCLVPTKDASWAFYDDEVRQEVSYVATAGSLDVENRAMVLRAGHGSEVFPLAELECAAEQWSDDLIKQ</sequence>
<keyword evidence="4" id="KW-1185">Reference proteome</keyword>
<keyword evidence="2" id="KW-0732">Signal</keyword>
<reference evidence="3" key="1">
    <citation type="submission" date="2017-07" db="EMBL/GenBank/DDBJ databases">
        <title>Taro Niue Genome Assembly and Annotation.</title>
        <authorList>
            <person name="Atibalentja N."/>
            <person name="Keating K."/>
            <person name="Fields C.J."/>
        </authorList>
    </citation>
    <scope>NUCLEOTIDE SEQUENCE</scope>
    <source>
        <strain evidence="3">Niue_2</strain>
        <tissue evidence="3">Leaf</tissue>
    </source>
</reference>
<feature type="region of interest" description="Disordered" evidence="1">
    <location>
        <begin position="128"/>
        <end position="147"/>
    </location>
</feature>
<evidence type="ECO:0000313" key="4">
    <source>
        <dbReference type="Proteomes" id="UP000652761"/>
    </source>
</evidence>
<evidence type="ECO:0000313" key="3">
    <source>
        <dbReference type="EMBL" id="MQL79042.1"/>
    </source>
</evidence>
<dbReference type="EMBL" id="NMUH01000431">
    <property type="protein sequence ID" value="MQL79042.1"/>
    <property type="molecule type" value="Genomic_DNA"/>
</dbReference>
<dbReference type="AlphaFoldDB" id="A0A843U1J9"/>
<comment type="caution">
    <text evidence="3">The sequence shown here is derived from an EMBL/GenBank/DDBJ whole genome shotgun (WGS) entry which is preliminary data.</text>
</comment>
<feature type="non-terminal residue" evidence="3">
    <location>
        <position position="226"/>
    </location>
</feature>
<evidence type="ECO:0000256" key="1">
    <source>
        <dbReference type="SAM" id="MobiDB-lite"/>
    </source>
</evidence>
<evidence type="ECO:0000256" key="2">
    <source>
        <dbReference type="SAM" id="SignalP"/>
    </source>
</evidence>
<feature type="signal peptide" evidence="2">
    <location>
        <begin position="1"/>
        <end position="24"/>
    </location>
</feature>
<protein>
    <submittedName>
        <fullName evidence="3">Uncharacterized protein</fullName>
    </submittedName>
</protein>